<dbReference type="PANTHER" id="PTHR43591:SF24">
    <property type="entry name" value="2-METHOXY-6-POLYPRENYL-1,4-BENZOQUINOL METHYLASE, MITOCHONDRIAL"/>
    <property type="match status" value="1"/>
</dbReference>
<dbReference type="OrthoDB" id="9795634at2"/>
<name>A0A402CUX8_9BACT</name>
<dbReference type="GO" id="GO:0008757">
    <property type="term" value="F:S-adenosylmethionine-dependent methyltransferase activity"/>
    <property type="evidence" value="ECO:0007669"/>
    <property type="project" value="InterPro"/>
</dbReference>
<dbReference type="Pfam" id="PF08241">
    <property type="entry name" value="Methyltransf_11"/>
    <property type="match status" value="1"/>
</dbReference>
<dbReference type="AlphaFoldDB" id="A0A402CUX8"/>
<sequence length="277" mass="29770">MNTAIHEAGPFHQFKARQRDIWGGFGANESFTTVAAGVLVAFARVRAGETVLDVGCGTGVVAVAAARAAAHAKGLDLTPILLERARENALIAGVDIEFTEGDAEALPYADASFDVVLSQFGHMFAPRPEVATAEMLRVLKPGGRIAFTTWPPEHVMGQFFTLIGRNMPAPPSGAPVPAPPVLWGDPGIVRERLGDRVFDLRFGRSTMDIPALSANHAQLAFESSFGPLKMLLASLEQNQPERAASVRAEIVHLVNENMEGSVLRQIYLMSCATKNAW</sequence>
<dbReference type="CDD" id="cd02440">
    <property type="entry name" value="AdoMet_MTases"/>
    <property type="match status" value="1"/>
</dbReference>
<dbReference type="InterPro" id="IPR029063">
    <property type="entry name" value="SAM-dependent_MTases_sf"/>
</dbReference>
<keyword evidence="2" id="KW-1185">Reference proteome</keyword>
<keyword evidence="1" id="KW-0808">Transferase</keyword>
<dbReference type="GO" id="GO:0032259">
    <property type="term" value="P:methylation"/>
    <property type="evidence" value="ECO:0007669"/>
    <property type="project" value="UniProtKB-KW"/>
</dbReference>
<evidence type="ECO:0000313" key="2">
    <source>
        <dbReference type="Proteomes" id="UP000287394"/>
    </source>
</evidence>
<dbReference type="KEGG" id="ccot:CCAX7_11670"/>
<dbReference type="Gene3D" id="3.40.50.150">
    <property type="entry name" value="Vaccinia Virus protein VP39"/>
    <property type="match status" value="1"/>
</dbReference>
<dbReference type="Proteomes" id="UP000287394">
    <property type="component" value="Chromosome"/>
</dbReference>
<reference evidence="1 2" key="1">
    <citation type="journal article" date="2019" name="Int. J. Syst. Evol. Microbiol.">
        <title>Capsulimonas corticalis gen. nov., sp. nov., an aerobic capsulated bacterium, of a novel bacterial order, Capsulimonadales ord. nov., of the class Armatimonadia of the phylum Armatimonadetes.</title>
        <authorList>
            <person name="Li J."/>
            <person name="Kudo C."/>
            <person name="Tonouchi A."/>
        </authorList>
    </citation>
    <scope>NUCLEOTIDE SEQUENCE [LARGE SCALE GENOMIC DNA]</scope>
    <source>
        <strain evidence="1 2">AX-7</strain>
    </source>
</reference>
<accession>A0A402CUX8</accession>
<evidence type="ECO:0000313" key="1">
    <source>
        <dbReference type="EMBL" id="BDI29116.1"/>
    </source>
</evidence>
<dbReference type="PANTHER" id="PTHR43591">
    <property type="entry name" value="METHYLTRANSFERASE"/>
    <property type="match status" value="1"/>
</dbReference>
<protein>
    <submittedName>
        <fullName evidence="1">Methyltransferase type 11</fullName>
    </submittedName>
</protein>
<dbReference type="RefSeq" id="WP_119321159.1">
    <property type="nucleotide sequence ID" value="NZ_AP025739.1"/>
</dbReference>
<gene>
    <name evidence="1" type="ORF">CCAX7_11670</name>
</gene>
<dbReference type="InterPro" id="IPR013216">
    <property type="entry name" value="Methyltransf_11"/>
</dbReference>
<proteinExistence type="predicted"/>
<organism evidence="1 2">
    <name type="scientific">Capsulimonas corticalis</name>
    <dbReference type="NCBI Taxonomy" id="2219043"/>
    <lineage>
        <taxon>Bacteria</taxon>
        <taxon>Bacillati</taxon>
        <taxon>Armatimonadota</taxon>
        <taxon>Armatimonadia</taxon>
        <taxon>Capsulimonadales</taxon>
        <taxon>Capsulimonadaceae</taxon>
        <taxon>Capsulimonas</taxon>
    </lineage>
</organism>
<dbReference type="SUPFAM" id="SSF53335">
    <property type="entry name" value="S-adenosyl-L-methionine-dependent methyltransferases"/>
    <property type="match status" value="1"/>
</dbReference>
<keyword evidence="1" id="KW-0489">Methyltransferase</keyword>
<dbReference type="EMBL" id="AP025739">
    <property type="protein sequence ID" value="BDI29116.1"/>
    <property type="molecule type" value="Genomic_DNA"/>
</dbReference>